<evidence type="ECO:0000313" key="6">
    <source>
        <dbReference type="Proteomes" id="UP000318297"/>
    </source>
</evidence>
<dbReference type="InterPro" id="IPR000524">
    <property type="entry name" value="Tscrpt_reg_HTH_GntR"/>
</dbReference>
<reference evidence="5 6" key="1">
    <citation type="submission" date="2019-06" db="EMBL/GenBank/DDBJ databases">
        <title>Sequencing the genomes of 1000 actinobacteria strains.</title>
        <authorList>
            <person name="Klenk H.-P."/>
        </authorList>
    </citation>
    <scope>NUCLEOTIDE SEQUENCE [LARGE SCALE GENOMIC DNA]</scope>
    <source>
        <strain evidence="5 6">DSM 19560</strain>
    </source>
</reference>
<dbReference type="GO" id="GO:0003700">
    <property type="term" value="F:DNA-binding transcription factor activity"/>
    <property type="evidence" value="ECO:0007669"/>
    <property type="project" value="InterPro"/>
</dbReference>
<keyword evidence="1" id="KW-0805">Transcription regulation</keyword>
<dbReference type="GO" id="GO:0003677">
    <property type="term" value="F:DNA binding"/>
    <property type="evidence" value="ECO:0007669"/>
    <property type="project" value="UniProtKB-KW"/>
</dbReference>
<dbReference type="EMBL" id="VIVQ01000001">
    <property type="protein sequence ID" value="TWE11249.1"/>
    <property type="molecule type" value="Genomic_DNA"/>
</dbReference>
<name>A0A561E6K8_9MICO</name>
<dbReference type="SUPFAM" id="SSF46785">
    <property type="entry name" value="Winged helix' DNA-binding domain"/>
    <property type="match status" value="1"/>
</dbReference>
<evidence type="ECO:0000256" key="3">
    <source>
        <dbReference type="ARBA" id="ARBA00023163"/>
    </source>
</evidence>
<gene>
    <name evidence="5" type="ORF">BKA23_0011</name>
</gene>
<dbReference type="InterPro" id="IPR050679">
    <property type="entry name" value="Bact_HTH_transcr_reg"/>
</dbReference>
<dbReference type="PRINTS" id="PR00035">
    <property type="entry name" value="HTHGNTR"/>
</dbReference>
<evidence type="ECO:0000313" key="5">
    <source>
        <dbReference type="EMBL" id="TWE11249.1"/>
    </source>
</evidence>
<dbReference type="RefSeq" id="WP_145224362.1">
    <property type="nucleotide sequence ID" value="NZ_VIVQ01000001.1"/>
</dbReference>
<dbReference type="InterPro" id="IPR028978">
    <property type="entry name" value="Chorismate_lyase_/UTRA_dom_sf"/>
</dbReference>
<protein>
    <submittedName>
        <fullName evidence="5">GntR family transcriptional regulator</fullName>
    </submittedName>
</protein>
<dbReference type="PROSITE" id="PS50949">
    <property type="entry name" value="HTH_GNTR"/>
    <property type="match status" value="1"/>
</dbReference>
<feature type="domain" description="HTH gntR-type" evidence="4">
    <location>
        <begin position="8"/>
        <end position="75"/>
    </location>
</feature>
<comment type="caution">
    <text evidence="5">The sequence shown here is derived from an EMBL/GenBank/DDBJ whole genome shotgun (WGS) entry which is preliminary data.</text>
</comment>
<dbReference type="Gene3D" id="1.10.10.10">
    <property type="entry name" value="Winged helix-like DNA-binding domain superfamily/Winged helix DNA-binding domain"/>
    <property type="match status" value="1"/>
</dbReference>
<dbReference type="Pfam" id="PF00392">
    <property type="entry name" value="GntR"/>
    <property type="match status" value="1"/>
</dbReference>
<dbReference type="SMART" id="SM00866">
    <property type="entry name" value="UTRA"/>
    <property type="match status" value="1"/>
</dbReference>
<dbReference type="CDD" id="cd07377">
    <property type="entry name" value="WHTH_GntR"/>
    <property type="match status" value="1"/>
</dbReference>
<dbReference type="InterPro" id="IPR036388">
    <property type="entry name" value="WH-like_DNA-bd_sf"/>
</dbReference>
<organism evidence="5 6">
    <name type="scientific">Rudaeicoccus suwonensis</name>
    <dbReference type="NCBI Taxonomy" id="657409"/>
    <lineage>
        <taxon>Bacteria</taxon>
        <taxon>Bacillati</taxon>
        <taxon>Actinomycetota</taxon>
        <taxon>Actinomycetes</taxon>
        <taxon>Micrococcales</taxon>
        <taxon>Dermacoccaceae</taxon>
        <taxon>Rudaeicoccus</taxon>
    </lineage>
</organism>
<keyword evidence="6" id="KW-1185">Reference proteome</keyword>
<dbReference type="PANTHER" id="PTHR44846:SF1">
    <property type="entry name" value="MANNOSYL-D-GLYCERATE TRANSPORT_METABOLISM SYSTEM REPRESSOR MNGR-RELATED"/>
    <property type="match status" value="1"/>
</dbReference>
<dbReference type="Gene3D" id="3.40.1410.10">
    <property type="entry name" value="Chorismate lyase-like"/>
    <property type="match status" value="1"/>
</dbReference>
<dbReference type="InterPro" id="IPR011663">
    <property type="entry name" value="UTRA"/>
</dbReference>
<keyword evidence="3" id="KW-0804">Transcription</keyword>
<dbReference type="PANTHER" id="PTHR44846">
    <property type="entry name" value="MANNOSYL-D-GLYCERATE TRANSPORT/METABOLISM SYSTEM REPRESSOR MNGR-RELATED"/>
    <property type="match status" value="1"/>
</dbReference>
<evidence type="ECO:0000259" key="4">
    <source>
        <dbReference type="PROSITE" id="PS50949"/>
    </source>
</evidence>
<keyword evidence="2" id="KW-0238">DNA-binding</keyword>
<dbReference type="GO" id="GO:0045892">
    <property type="term" value="P:negative regulation of DNA-templated transcription"/>
    <property type="evidence" value="ECO:0007669"/>
    <property type="project" value="TreeGrafter"/>
</dbReference>
<dbReference type="OrthoDB" id="7363114at2"/>
<proteinExistence type="predicted"/>
<dbReference type="Pfam" id="PF07702">
    <property type="entry name" value="UTRA"/>
    <property type="match status" value="1"/>
</dbReference>
<accession>A0A561E6K8</accession>
<dbReference type="SMART" id="SM00345">
    <property type="entry name" value="HTH_GNTR"/>
    <property type="match status" value="1"/>
</dbReference>
<sequence length="242" mass="26454">MAIEPHVPEPKYVAVKHLLLDIIAELGAGAALPTERALAQQCSTSRTTVRQAINELVVQGRIVRRQGAGNFVADGKMNWPLYLASFTEQAAANGMVATSQTIGTKRERANAEVAERLAVEPGDPVYRLDRLRIADGVPMCVETSVLSADRFPGLSRRIRSVGSLHSLLGEQYDVELTRGEETIQIEPATPRVAGLLDLDVGAPLLVVRRHSFDKRGTPVEWGTTWMRGDGVVFVAHLEVRRS</sequence>
<evidence type="ECO:0000256" key="1">
    <source>
        <dbReference type="ARBA" id="ARBA00023015"/>
    </source>
</evidence>
<dbReference type="Proteomes" id="UP000318297">
    <property type="component" value="Unassembled WGS sequence"/>
</dbReference>
<dbReference type="AlphaFoldDB" id="A0A561E6K8"/>
<dbReference type="InterPro" id="IPR036390">
    <property type="entry name" value="WH_DNA-bd_sf"/>
</dbReference>
<dbReference type="SUPFAM" id="SSF64288">
    <property type="entry name" value="Chorismate lyase-like"/>
    <property type="match status" value="1"/>
</dbReference>
<evidence type="ECO:0000256" key="2">
    <source>
        <dbReference type="ARBA" id="ARBA00023125"/>
    </source>
</evidence>